<feature type="non-terminal residue" evidence="2">
    <location>
        <position position="178"/>
    </location>
</feature>
<dbReference type="PRINTS" id="PR00733">
    <property type="entry name" value="GLHYDRLASE6"/>
</dbReference>
<protein>
    <submittedName>
        <fullName evidence="2">1, 4-beta cellobiohydrolase</fullName>
    </submittedName>
</protein>
<feature type="region of interest" description="Disordered" evidence="1">
    <location>
        <begin position="146"/>
        <end position="178"/>
    </location>
</feature>
<feature type="compositionally biased region" description="Polar residues" evidence="1">
    <location>
        <begin position="151"/>
        <end position="162"/>
    </location>
</feature>
<dbReference type="InterPro" id="IPR016288">
    <property type="entry name" value="Beta_cellobiohydrolase"/>
</dbReference>
<dbReference type="GO" id="GO:0004553">
    <property type="term" value="F:hydrolase activity, hydrolyzing O-glycosyl compounds"/>
    <property type="evidence" value="ECO:0007669"/>
    <property type="project" value="InterPro"/>
</dbReference>
<evidence type="ECO:0000313" key="2">
    <source>
        <dbReference type="EMBL" id="CCD28134.1"/>
    </source>
</evidence>
<dbReference type="Gene3D" id="3.20.20.40">
    <property type="entry name" value="1, 4-beta cellobiohydrolase"/>
    <property type="match status" value="1"/>
</dbReference>
<name>H6S404_PLAVT</name>
<dbReference type="EMBL" id="HE582060">
    <property type="protein sequence ID" value="CCD28134.1"/>
    <property type="molecule type" value="mRNA"/>
</dbReference>
<keyword evidence="2" id="KW-0378">Hydrolase</keyword>
<feature type="non-terminal residue" evidence="2">
    <location>
        <position position="1"/>
    </location>
</feature>
<sequence>SRNYVTVSTEWCNCEWAGIGELPTNVTGSSVVSRFIWAKPAGESDGECTGQSNEALRGPKAGDFFPDSFTSLWNNGIFVHQLGKARIDAAASTLINSTIDVSILTPISSSSPTDSGNATSTDYDRLTTAPELVQVDAPPLSLVVDAAPTKTPISTRPASDFTSGEAENKLASKPNACT</sequence>
<proteinExistence type="evidence at transcript level"/>
<dbReference type="InterPro" id="IPR036434">
    <property type="entry name" value="Beta_cellobiohydrolase_sf"/>
</dbReference>
<dbReference type="PANTHER" id="PTHR34876">
    <property type="match status" value="1"/>
</dbReference>
<dbReference type="PANTHER" id="PTHR34876:SF4">
    <property type="entry name" value="1,4-BETA-D-GLUCAN CELLOBIOHYDROLASE C-RELATED"/>
    <property type="match status" value="1"/>
</dbReference>
<dbReference type="GO" id="GO:0030245">
    <property type="term" value="P:cellulose catabolic process"/>
    <property type="evidence" value="ECO:0007669"/>
    <property type="project" value="InterPro"/>
</dbReference>
<evidence type="ECO:0000256" key="1">
    <source>
        <dbReference type="SAM" id="MobiDB-lite"/>
    </source>
</evidence>
<accession>H6S404</accession>
<dbReference type="SUPFAM" id="SSF51989">
    <property type="entry name" value="Glycosyl hydrolases family 6, cellulases"/>
    <property type="match status" value="1"/>
</dbReference>
<dbReference type="AlphaFoldDB" id="H6S404"/>
<organism evidence="2">
    <name type="scientific">Plasmopara viticola</name>
    <name type="common">Downy mildew of grapevine</name>
    <name type="synonym">Botrytis viticola</name>
    <dbReference type="NCBI Taxonomy" id="143451"/>
    <lineage>
        <taxon>Eukaryota</taxon>
        <taxon>Sar</taxon>
        <taxon>Stramenopiles</taxon>
        <taxon>Oomycota</taxon>
        <taxon>Peronosporomycetes</taxon>
        <taxon>Peronosporales</taxon>
        <taxon>Peronosporaceae</taxon>
        <taxon>Plasmopara</taxon>
    </lineage>
</organism>
<dbReference type="Pfam" id="PF01341">
    <property type="entry name" value="Glyco_hydro_6"/>
    <property type="match status" value="1"/>
</dbReference>
<reference evidence="2" key="1">
    <citation type="journal article" date="2012" name="Fungal Biol.">
        <title>Identification of effector genes from the phytopathogenic Oomycete Plasmopara viticola through the analysis of gene expression in germinated zoospores.</title>
        <authorList>
            <person name="Mestre P."/>
            <person name="Piron M.C."/>
            <person name="Merdinoglu D."/>
        </authorList>
    </citation>
    <scope>NUCLEOTIDE SEQUENCE</scope>
    <source>
        <strain evidence="2">SC</strain>
        <tissue evidence="2">In vitro germinated zoospores</tissue>
    </source>
</reference>